<dbReference type="OrthoDB" id="2506088at2759"/>
<reference evidence="2" key="1">
    <citation type="submission" date="2020-05" db="EMBL/GenBank/DDBJ databases">
        <title>Mycena genomes resolve the evolution of fungal bioluminescence.</title>
        <authorList>
            <person name="Tsai I.J."/>
        </authorList>
    </citation>
    <scope>NUCLEOTIDE SEQUENCE</scope>
    <source>
        <strain evidence="2">171206Taipei</strain>
    </source>
</reference>
<evidence type="ECO:0000313" key="3">
    <source>
        <dbReference type="Proteomes" id="UP000636479"/>
    </source>
</evidence>
<protein>
    <submittedName>
        <fullName evidence="2">Uncharacterized protein</fullName>
    </submittedName>
</protein>
<feature type="compositionally biased region" description="Acidic residues" evidence="1">
    <location>
        <begin position="1094"/>
        <end position="1118"/>
    </location>
</feature>
<keyword evidence="3" id="KW-1185">Reference proteome</keyword>
<evidence type="ECO:0000313" key="2">
    <source>
        <dbReference type="EMBL" id="KAF7288899.1"/>
    </source>
</evidence>
<dbReference type="PANTHER" id="PTHR31912:SF34">
    <property type="entry name" value="NOTOCHORD-RELATED PROTEIN"/>
    <property type="match status" value="1"/>
</dbReference>
<name>A0A8H6VPI8_9AGAR</name>
<dbReference type="RefSeq" id="XP_037213051.1">
    <property type="nucleotide sequence ID" value="XM_037370459.1"/>
</dbReference>
<organism evidence="2 3">
    <name type="scientific">Mycena indigotica</name>
    <dbReference type="NCBI Taxonomy" id="2126181"/>
    <lineage>
        <taxon>Eukaryota</taxon>
        <taxon>Fungi</taxon>
        <taxon>Dikarya</taxon>
        <taxon>Basidiomycota</taxon>
        <taxon>Agaricomycotina</taxon>
        <taxon>Agaricomycetes</taxon>
        <taxon>Agaricomycetidae</taxon>
        <taxon>Agaricales</taxon>
        <taxon>Marasmiineae</taxon>
        <taxon>Mycenaceae</taxon>
        <taxon>Mycena</taxon>
    </lineage>
</organism>
<dbReference type="GeneID" id="59352975"/>
<evidence type="ECO:0000256" key="1">
    <source>
        <dbReference type="SAM" id="MobiDB-lite"/>
    </source>
</evidence>
<dbReference type="EMBL" id="JACAZF010000018">
    <property type="protein sequence ID" value="KAF7288899.1"/>
    <property type="molecule type" value="Genomic_DNA"/>
</dbReference>
<sequence>MHRACVEAAEARKREKAQQFEDIEEAHLAARIEYNSEFDTQPIRPHPPPMIPPSPPLHDKNPPLRDFQHIADTLANQEVEKERLRSSISPEERRLLLDQEFERILAKELEREWINDSEVDDVDQEDFEQQMEPDDIGTTVPQKDSGFFPWPNETILLLDVMDNLPRCRFTGAQMTLVLHMMKRLGVQNIPSLKTLRKIQKQVHEGFGNTPVKVQTPQGNVFYTSNLRQAIARDFANPLIAPHLNLYPEDVGSGPMSERWQAERAFDYDARPAHTHVFEWAMSLTWIRRNGNLTSDVYIVARDAEGVWDCGGEEQEVMATSFEADFDRLRTEFGSDFHLTWTDRSREFIAAMPTPFREISGDRDLYVLGISVWIDDVSGNKSKQYNKFLVMVMQNTALPGQLLKQEFHVHFSGASQHVTTAELSAVLRDFVQGTEISPIICYNANTRREAAVVVRVHDDDADNPQQSEEASHIGCNGLFPCRKCKWGGPKADQVGSDTYHACHEPGISRTAADIRSELEQQLALAMTGSAAAIEKRQRETGTKDKLTQYWIERVLVQVAKLKQENPRISATDAKREAQMWLDQQPGDKMNPLLDITGLDPARDTPVEILHTILLGVIKYIWHHLNTQQWSDVDRQLLAIRLQSTDISGMNVPPVRGAYMMQYRNNLIGKHFKVIMQALTFHTHEICTPVQFQLVKAAADLGARVWISVIDDIEAYIVDLKIAIANVLDAWDAVEPLRILVKIKLHLLPHLPEDIRRFGPAVRFSTETQESYNAVFRMCSINGNHQAPSRDIAVKFSTMNNIKHALCGGFWESTSSRERSGMQGAPEWHREWLQPGEAVRRILADDLNLQRHLGWVTHAKAVPGLTRLLAADKFPPIPWDSTRANGAKETLSPPKLETKHKLALGFFVRNPNNKLVLGRVAEILSRDTRRSWVTLEQFVCTTQRHPEFDWPVVRRPTGTEITEDLLTSYLVVPGSQLEFSCSVQHDCRLGGCQPAVMGKERQERQETVRDISLIKHIDDDKFVLNMGSTHNFVELLRVLPPALCNLRPLQLNRRQFHHEMAQKAKSARSTAREKATAKQRETAAKKKKQKAAKPVEEEEEQDLPESESESDTTDDSDDNDYIPKDKGGKRGRAIQESRQRNPKRHKANP</sequence>
<gene>
    <name evidence="2" type="ORF">MIND_01405900</name>
</gene>
<proteinExistence type="predicted"/>
<dbReference type="PANTHER" id="PTHR31912">
    <property type="entry name" value="IP13529P"/>
    <property type="match status" value="1"/>
</dbReference>
<dbReference type="AlphaFoldDB" id="A0A8H6VPI8"/>
<feature type="compositionally biased region" description="Basic and acidic residues" evidence="1">
    <location>
        <begin position="1068"/>
        <end position="1082"/>
    </location>
</feature>
<comment type="caution">
    <text evidence="2">The sequence shown here is derived from an EMBL/GenBank/DDBJ whole genome shotgun (WGS) entry which is preliminary data.</text>
</comment>
<accession>A0A8H6VPI8</accession>
<feature type="compositionally biased region" description="Basic and acidic residues" evidence="1">
    <location>
        <begin position="1119"/>
        <end position="1137"/>
    </location>
</feature>
<feature type="compositionally biased region" description="Basic residues" evidence="1">
    <location>
        <begin position="1138"/>
        <end position="1147"/>
    </location>
</feature>
<feature type="region of interest" description="Disordered" evidence="1">
    <location>
        <begin position="1056"/>
        <end position="1147"/>
    </location>
</feature>
<dbReference type="Proteomes" id="UP000636479">
    <property type="component" value="Unassembled WGS sequence"/>
</dbReference>